<evidence type="ECO:0000256" key="6">
    <source>
        <dbReference type="SAM" id="MobiDB-lite"/>
    </source>
</evidence>
<dbReference type="Pfam" id="PF08565">
    <property type="entry name" value="CDC37_M"/>
    <property type="match status" value="1"/>
</dbReference>
<organism evidence="10 11">
    <name type="scientific">Metschnikowia aff. pulcherrima</name>
    <dbReference type="NCBI Taxonomy" id="2163413"/>
    <lineage>
        <taxon>Eukaryota</taxon>
        <taxon>Fungi</taxon>
        <taxon>Dikarya</taxon>
        <taxon>Ascomycota</taxon>
        <taxon>Saccharomycotina</taxon>
        <taxon>Pichiomycetes</taxon>
        <taxon>Metschnikowiaceae</taxon>
        <taxon>Metschnikowia</taxon>
    </lineage>
</organism>
<keyword evidence="10" id="KW-0132">Cell division</keyword>
<evidence type="ECO:0000259" key="7">
    <source>
        <dbReference type="SMART" id="SM01069"/>
    </source>
</evidence>
<dbReference type="InterPro" id="IPR013855">
    <property type="entry name" value="Cdc37_N_dom"/>
</dbReference>
<feature type="region of interest" description="Disordered" evidence="6">
    <location>
        <begin position="206"/>
        <end position="234"/>
    </location>
</feature>
<dbReference type="InterPro" id="IPR013874">
    <property type="entry name" value="Cdc37_Hsp90-bd"/>
</dbReference>
<evidence type="ECO:0000313" key="10">
    <source>
        <dbReference type="EMBL" id="QBM90500.1"/>
    </source>
</evidence>
<name>A0A4P6XSL5_9ASCO</name>
<keyword evidence="3" id="KW-0963">Cytoplasm</keyword>
<keyword evidence="10" id="KW-0131">Cell cycle</keyword>
<feature type="domain" description="Cdc37 N-terminal" evidence="9">
    <location>
        <begin position="2"/>
        <end position="201"/>
    </location>
</feature>
<dbReference type="GO" id="GO:0019901">
    <property type="term" value="F:protein kinase binding"/>
    <property type="evidence" value="ECO:0007669"/>
    <property type="project" value="InterPro"/>
</dbReference>
<dbReference type="Pfam" id="PF03234">
    <property type="entry name" value="CDC37_N"/>
    <property type="match status" value="1"/>
</dbReference>
<evidence type="ECO:0000313" key="11">
    <source>
        <dbReference type="Proteomes" id="UP000292447"/>
    </source>
</evidence>
<evidence type="ECO:0000256" key="3">
    <source>
        <dbReference type="ARBA" id="ARBA00022490"/>
    </source>
</evidence>
<accession>A0A4P6XSL5</accession>
<dbReference type="GO" id="GO:0051087">
    <property type="term" value="F:protein-folding chaperone binding"/>
    <property type="evidence" value="ECO:0007669"/>
    <property type="project" value="TreeGrafter"/>
</dbReference>
<dbReference type="SMART" id="SM01069">
    <property type="entry name" value="CDC37_C"/>
    <property type="match status" value="1"/>
</dbReference>
<dbReference type="Pfam" id="PF08564">
    <property type="entry name" value="CDC37_C"/>
    <property type="match status" value="1"/>
</dbReference>
<proteinExistence type="inferred from homology"/>
<gene>
    <name evidence="10" type="primary">MPUL0F00810</name>
    <name evidence="10" type="ORF">METSCH_F00810</name>
</gene>
<dbReference type="Proteomes" id="UP000292447">
    <property type="component" value="Chromosome VI"/>
</dbReference>
<reference evidence="11" key="1">
    <citation type="submission" date="2019-03" db="EMBL/GenBank/DDBJ databases">
        <title>Snf2 controls pulcherriminic acid biosynthesis and connects pigmentation and antifungal activity of the yeast Metschnikowia pulcherrima.</title>
        <authorList>
            <person name="Gore-Lloyd D."/>
            <person name="Sumann I."/>
            <person name="Brachmann A.O."/>
            <person name="Schneeberger K."/>
            <person name="Ortiz-Merino R.A."/>
            <person name="Moreno-Beltran M."/>
            <person name="Schlaefli M."/>
            <person name="Kirner P."/>
            <person name="Santos Kron A."/>
            <person name="Wolfe K.H."/>
            <person name="Piel J."/>
            <person name="Ahrens C.H."/>
            <person name="Henk D."/>
            <person name="Freimoser F.M."/>
        </authorList>
    </citation>
    <scope>NUCLEOTIDE SEQUENCE [LARGE SCALE GENOMIC DNA]</scope>
    <source>
        <strain evidence="11">APC 1.2</strain>
    </source>
</reference>
<evidence type="ECO:0000256" key="2">
    <source>
        <dbReference type="ARBA" id="ARBA00006222"/>
    </source>
</evidence>
<comment type="subcellular location">
    <subcellularLocation>
        <location evidence="1">Cytoplasm</location>
    </subcellularLocation>
</comment>
<dbReference type="GO" id="GO:0031072">
    <property type="term" value="F:heat shock protein binding"/>
    <property type="evidence" value="ECO:0007669"/>
    <property type="project" value="TreeGrafter"/>
</dbReference>
<dbReference type="InterPro" id="IPR013873">
    <property type="entry name" value="Cdc37_C"/>
</dbReference>
<evidence type="ECO:0000259" key="8">
    <source>
        <dbReference type="SMART" id="SM01070"/>
    </source>
</evidence>
<dbReference type="GO" id="GO:0005737">
    <property type="term" value="C:cytoplasm"/>
    <property type="evidence" value="ECO:0007669"/>
    <property type="project" value="UniProtKB-SubCell"/>
</dbReference>
<dbReference type="InterPro" id="IPR004918">
    <property type="entry name" value="Cdc37"/>
</dbReference>
<keyword evidence="11" id="KW-1185">Reference proteome</keyword>
<keyword evidence="4" id="KW-0143">Chaperone</keyword>
<dbReference type="GO" id="GO:0006457">
    <property type="term" value="P:protein folding"/>
    <property type="evidence" value="ECO:0007669"/>
    <property type="project" value="TreeGrafter"/>
</dbReference>
<sequence length="527" mass="60321">MPIDYSKWDKIELSDDSDIEVHPNVDKKSFIKWKQRDIHEKRQQRNLEIKSILLQLTMYKKLNERVDFLLLKVPEKEFIDAKRVMATLDGEFNASEKFDFDKLKEEKGDSMRKGLKDLTFDAEEIENTPPYNEMIEDLLVQVKEDHPEAAESGLVLTQYLREHKARIDDLLLKQAIKLDELIYQKSLLISSDDYHTGFDRSFMNKDKDEEETQPASKSTKPANVVSQKDQMTTAETINTPLLTSTSSNVSSEKSVLVASKGASNEKTDQEIYDELEVRPETAEFAKIPFGDLERSAEFLIKHPSICTENQKDSLIMTAFDFQFEGDTKGTKQVIYQSLLLQYISQLAGPKYVKDLTIRAIKLFFSKLKDSSLPASQAFLQDVENTVDHIKKRCEVILQEHESAGDDEEALIQLKALDDSTELSVNTPEEGTKEYEIFLTKLSPEMQAAIRTSSLDEVNRVFAHMKVEEAEKVLEIIQECDVIGISGVLENDEEFQKLKEQYDENLQIEDVSEGQPKPLTFSTVDEVD</sequence>
<evidence type="ECO:0000259" key="9">
    <source>
        <dbReference type="SMART" id="SM01071"/>
    </source>
</evidence>
<feature type="compositionally biased region" description="Polar residues" evidence="6">
    <location>
        <begin position="213"/>
        <end position="234"/>
    </location>
</feature>
<dbReference type="PANTHER" id="PTHR12800">
    <property type="entry name" value="CDC37-RELATED"/>
    <property type="match status" value="1"/>
</dbReference>
<dbReference type="SMART" id="SM01071">
    <property type="entry name" value="CDC37_N"/>
    <property type="match status" value="1"/>
</dbReference>
<dbReference type="GO" id="GO:0050821">
    <property type="term" value="P:protein stabilization"/>
    <property type="evidence" value="ECO:0007669"/>
    <property type="project" value="TreeGrafter"/>
</dbReference>
<dbReference type="GO" id="GO:0051301">
    <property type="term" value="P:cell division"/>
    <property type="evidence" value="ECO:0007669"/>
    <property type="project" value="UniProtKB-KW"/>
</dbReference>
<dbReference type="PANTHER" id="PTHR12800:SF4">
    <property type="entry name" value="HSP90 CO-CHAPERONE CDC37"/>
    <property type="match status" value="1"/>
</dbReference>
<dbReference type="SUPFAM" id="SSF101391">
    <property type="entry name" value="Hsp90 co-chaperone CDC37"/>
    <property type="match status" value="1"/>
</dbReference>
<protein>
    <recommendedName>
        <fullName evidence="5">Hsp90 chaperone protein kinase-targeting subunit</fullName>
    </recommendedName>
</protein>
<dbReference type="AlphaFoldDB" id="A0A4P6XSL5"/>
<dbReference type="Gene3D" id="1.20.58.610">
    <property type="entry name" value="Cdc37, Hsp90 binding domain"/>
    <property type="match status" value="1"/>
</dbReference>
<dbReference type="EMBL" id="CP034461">
    <property type="protein sequence ID" value="QBM90500.1"/>
    <property type="molecule type" value="Genomic_DNA"/>
</dbReference>
<feature type="domain" description="Cdc37 C-terminal" evidence="7">
    <location>
        <begin position="424"/>
        <end position="513"/>
    </location>
</feature>
<feature type="domain" description="Cdc37 Hsp90 binding" evidence="8">
    <location>
        <begin position="204"/>
        <end position="404"/>
    </location>
</feature>
<feature type="region of interest" description="Disordered" evidence="6">
    <location>
        <begin position="508"/>
        <end position="527"/>
    </location>
</feature>
<dbReference type="SMART" id="SM01070">
    <property type="entry name" value="CDC37_M"/>
    <property type="match status" value="1"/>
</dbReference>
<evidence type="ECO:0000256" key="5">
    <source>
        <dbReference type="ARBA" id="ARBA00031396"/>
    </source>
</evidence>
<evidence type="ECO:0000256" key="1">
    <source>
        <dbReference type="ARBA" id="ARBA00004496"/>
    </source>
</evidence>
<dbReference type="STRING" id="2163413.A0A4P6XSL5"/>
<comment type="similarity">
    <text evidence="2">Belongs to the CDC37 family.</text>
</comment>
<dbReference type="InterPro" id="IPR038189">
    <property type="entry name" value="Cdc37_Hsp90-bd_sf"/>
</dbReference>
<evidence type="ECO:0000256" key="4">
    <source>
        <dbReference type="ARBA" id="ARBA00023186"/>
    </source>
</evidence>
<dbReference type="GO" id="GO:0051082">
    <property type="term" value="F:unfolded protein binding"/>
    <property type="evidence" value="ECO:0007669"/>
    <property type="project" value="TreeGrafter"/>
</dbReference>